<dbReference type="KEGG" id="bsol:FSW04_07390"/>
<evidence type="ECO:0000313" key="2">
    <source>
        <dbReference type="Proteomes" id="UP000321805"/>
    </source>
</evidence>
<evidence type="ECO:0000313" key="1">
    <source>
        <dbReference type="EMBL" id="QEC47421.1"/>
    </source>
</evidence>
<dbReference type="SUPFAM" id="SSF53706">
    <property type="entry name" value="Formate dehydrogenase/DMSO reductase, domains 1-3"/>
    <property type="match status" value="1"/>
</dbReference>
<dbReference type="Proteomes" id="UP000321805">
    <property type="component" value="Chromosome"/>
</dbReference>
<proteinExistence type="predicted"/>
<gene>
    <name evidence="1" type="ORF">FSW04_07390</name>
</gene>
<name>A0A5B8U3B1_9ACTN</name>
<dbReference type="EMBL" id="CP042430">
    <property type="protein sequence ID" value="QEC47421.1"/>
    <property type="molecule type" value="Genomic_DNA"/>
</dbReference>
<organism evidence="1 2">
    <name type="scientific">Baekduia soli</name>
    <dbReference type="NCBI Taxonomy" id="496014"/>
    <lineage>
        <taxon>Bacteria</taxon>
        <taxon>Bacillati</taxon>
        <taxon>Actinomycetota</taxon>
        <taxon>Thermoleophilia</taxon>
        <taxon>Solirubrobacterales</taxon>
        <taxon>Baekduiaceae</taxon>
        <taxon>Baekduia</taxon>
    </lineage>
</organism>
<keyword evidence="2" id="KW-1185">Reference proteome</keyword>
<accession>A0A5B8U3B1</accession>
<sequence length="142" mass="15455">MELLRFGRFAPASARRTGQEQFAGEGGALLLAGNALYGSLSRDDVDRGHGGRTTGCAHRHRAGWTRRPRRSDLGTAMDMIAERVVETRARTWQAHDANGRPLRRTLGMAGWGGARPDTEENDLIKKGFTAAGAVSIENQARI</sequence>
<dbReference type="AlphaFoldDB" id="A0A5B8U3B1"/>
<dbReference type="Gene3D" id="3.40.50.740">
    <property type="match status" value="1"/>
</dbReference>
<protein>
    <submittedName>
        <fullName evidence="1">Uncharacterized protein</fullName>
    </submittedName>
</protein>
<dbReference type="OrthoDB" id="7376058at2"/>
<reference evidence="1 2" key="1">
    <citation type="journal article" date="2018" name="J. Microbiol.">
        <title>Baekduia soli gen. nov., sp. nov., a novel bacterium isolated from the soil of Baekdu Mountain and proposal of a novel family name, Baekduiaceae fam. nov.</title>
        <authorList>
            <person name="An D.S."/>
            <person name="Siddiqi M.Z."/>
            <person name="Kim K.H."/>
            <person name="Yu H.S."/>
            <person name="Im W.T."/>
        </authorList>
    </citation>
    <scope>NUCLEOTIDE SEQUENCE [LARGE SCALE GENOMIC DNA]</scope>
    <source>
        <strain evidence="1 2">BR7-21</strain>
    </source>
</reference>